<dbReference type="PANTHER" id="PTHR23323">
    <property type="entry name" value="VACUOLAR PROTEIN SORTING-ASSOCIATED PROTEIN"/>
    <property type="match status" value="1"/>
</dbReference>
<keyword evidence="5" id="KW-0472">Membrane</keyword>
<keyword evidence="4" id="KW-0862">Zinc</keyword>
<feature type="region of interest" description="Disordered" evidence="9">
    <location>
        <begin position="1115"/>
        <end position="1187"/>
    </location>
</feature>
<dbReference type="GO" id="GO:0048284">
    <property type="term" value="P:organelle fusion"/>
    <property type="evidence" value="ECO:0007669"/>
    <property type="project" value="TreeGrafter"/>
</dbReference>
<dbReference type="Pfam" id="PF26148">
    <property type="entry name" value="VPS18_RING_C"/>
    <property type="match status" value="1"/>
</dbReference>
<sequence>MTSCLEDFIGRSGSAGEFIPPTANISRKLPPARGFEEPSGSTLEQLNALRKEAKVLEAIHPLKFLLCNAQILLFLLVPSDPSLTNPPQLIRIDLGKPSVVDTIPLPIQSLFQSNIRSQQNSIPPEIHRIHCDPTGRHVLVSLQSGDNYYVSLSIPSLNQQKTAAQVAAKRGTQSAVLGPAVKHLPKLKGLVITAVGWHFSSYNGLQLNSTKEIILGTSTGDLFTTMIVDNSSQEASSDLSIAAAFSRIDRSAPDRYLKPLYHLPDSPGLCDVTGIWWDAWYQHSGQSKVSKRALAIVTTHNRLYQFVDQVGLVKGRRDDEDSSEGILERLFSSYKSGRVMSKSLELPEPIKNSELVVFQSSISDKTGIEDDTNPTPIVSWLTGAGIYHGEITYEALEAGDGVIVSPQLMPYPTTGSTMEPSSPSLLRPTLSDLPISSATPLSFTCTEYHFVVLYHDRIRVISRLDSQVVHEELLNLEAGEEVIAMTSDPVHHTYWVYSSDSIFEMVVKDEARDVWKIYLSRQAFDMALRFAKNPEDRDKVLIGQADSYLQQRKFIPAAQIYAQCSKSFEEVVLGFIDKGERDALRYYLISRLERLRRQDLTQRMMLATWLTEIYLAKINSLEDMATSEDSPDEVANIKAEQSLIEDELQQFLRTYKANLDLRATYDLITTHGRREVMIYYANLVGDHERIIRHYIFEEDWKKAIESLGRQEDLELYYRFAPVLVNNDVRSATTAFIRQPRLDVKRLIPALILSRSTLARKQKTGSENDVDIVIDYLKFVISRLNNCDAPVHNALLSLYATQPRTDEASLLRFLATTPDNPYTGKPYYDLDYALRVCKANKKLQSCGLIYGKMGLYESSVDLALQTGDLELAKINADKPEDDVFLRKKLWLKIAEYVVHHQKDIKAAMSLLESTDLLKIEDILPFFPDFVVIDDFKQDICDALDNYSVHIQALKQDMEEANRSAELIKSDLSKLSSRFLVINQDDECSLCEETLTTRQFYLFPCQHSFHADCLIKEVTKHMPPHQLRRMVTLQNKLSQVKTDRGRGGIGSEVGSLLSDSKKLALASVQGLDQVRKLIIPDTLVEVIGGGVGALGGVLPIPNVARLKKGATLVNESSSLNDSIRASSPVSLARSSSSNSTSNQPLSNQQRPKMIKSNTNTNTINPTDNSNIISVQKSNSKDSNQKKMDTKEIQKWKDELDELLASKCVLCEWALNSIDKGFILNGEVDI</sequence>
<dbReference type="GO" id="GO:0006904">
    <property type="term" value="P:vesicle docking involved in exocytosis"/>
    <property type="evidence" value="ECO:0007669"/>
    <property type="project" value="TreeGrafter"/>
</dbReference>
<evidence type="ECO:0000256" key="2">
    <source>
        <dbReference type="ARBA" id="ARBA00022723"/>
    </source>
</evidence>
<evidence type="ECO:0000256" key="5">
    <source>
        <dbReference type="ARBA" id="ARBA00023136"/>
    </source>
</evidence>
<evidence type="ECO:0000259" key="11">
    <source>
        <dbReference type="Pfam" id="PF26148"/>
    </source>
</evidence>
<comment type="subcellular location">
    <subcellularLocation>
        <location evidence="6">Endomembrane system</location>
        <topology evidence="6">Peripheral membrane protein</topology>
        <orientation evidence="6">Cytoplasmic side</orientation>
    </subcellularLocation>
</comment>
<feature type="coiled-coil region" evidence="8">
    <location>
        <begin position="942"/>
        <end position="976"/>
    </location>
</feature>
<comment type="similarity">
    <text evidence="1">Belongs to the VPS18 family.</text>
</comment>
<dbReference type="CDD" id="cd16462">
    <property type="entry name" value="RING-H2_Pep3p-like"/>
    <property type="match status" value="1"/>
</dbReference>
<dbReference type="GO" id="GO:0006886">
    <property type="term" value="P:intracellular protein transport"/>
    <property type="evidence" value="ECO:0007669"/>
    <property type="project" value="UniProtKB-UniRule"/>
</dbReference>
<keyword evidence="8" id="KW-0175">Coiled coil</keyword>
<dbReference type="InterPro" id="IPR007810">
    <property type="entry name" value="Pep3/Vps18_beta-prop"/>
</dbReference>
<accession>A0AAV0AHU0</accession>
<dbReference type="GO" id="GO:0030674">
    <property type="term" value="F:protein-macromolecule adaptor activity"/>
    <property type="evidence" value="ECO:0007669"/>
    <property type="project" value="TreeGrafter"/>
</dbReference>
<evidence type="ECO:0000256" key="6">
    <source>
        <dbReference type="ARBA" id="ARBA00029433"/>
    </source>
</evidence>
<evidence type="ECO:0000256" key="8">
    <source>
        <dbReference type="SAM" id="Coils"/>
    </source>
</evidence>
<evidence type="ECO:0000313" key="12">
    <source>
        <dbReference type="EMBL" id="CAH7667175.1"/>
    </source>
</evidence>
<gene>
    <name evidence="12" type="ORF">PPACK8108_LOCUS1566</name>
</gene>
<name>A0AAV0AHU0_PHAPC</name>
<dbReference type="EMBL" id="CALTRL010000210">
    <property type="protein sequence ID" value="CAH7667175.1"/>
    <property type="molecule type" value="Genomic_DNA"/>
</dbReference>
<feature type="compositionally biased region" description="Low complexity" evidence="9">
    <location>
        <begin position="1122"/>
        <end position="1146"/>
    </location>
</feature>
<feature type="domain" description="Pep3/Vps18 RING C-terminal" evidence="11">
    <location>
        <begin position="983"/>
        <end position="1037"/>
    </location>
</feature>
<dbReference type="SUPFAM" id="SSF57850">
    <property type="entry name" value="RING/U-box"/>
    <property type="match status" value="1"/>
</dbReference>
<dbReference type="GO" id="GO:0007032">
    <property type="term" value="P:endosome organization"/>
    <property type="evidence" value="ECO:0007669"/>
    <property type="project" value="TreeGrafter"/>
</dbReference>
<feature type="compositionally biased region" description="Low complexity" evidence="9">
    <location>
        <begin position="1154"/>
        <end position="1175"/>
    </location>
</feature>
<dbReference type="AlphaFoldDB" id="A0AAV0AHU0"/>
<keyword evidence="13" id="KW-1185">Reference proteome</keyword>
<evidence type="ECO:0000256" key="1">
    <source>
        <dbReference type="ARBA" id="ARBA00010454"/>
    </source>
</evidence>
<dbReference type="GO" id="GO:0005768">
    <property type="term" value="C:endosome"/>
    <property type="evidence" value="ECO:0007669"/>
    <property type="project" value="UniProtKB-ARBA"/>
</dbReference>
<keyword evidence="3" id="KW-0863">Zinc-finger</keyword>
<keyword evidence="2" id="KW-0479">Metal-binding</keyword>
<evidence type="ECO:0000256" key="3">
    <source>
        <dbReference type="ARBA" id="ARBA00022771"/>
    </source>
</evidence>
<evidence type="ECO:0000256" key="7">
    <source>
        <dbReference type="PROSITE-ProRule" id="PRU01006"/>
    </source>
</evidence>
<protein>
    <submittedName>
        <fullName evidence="12">Pep3/Vps18/deep orange family-domain-containing protein</fullName>
    </submittedName>
</protein>
<dbReference type="GO" id="GO:0008270">
    <property type="term" value="F:zinc ion binding"/>
    <property type="evidence" value="ECO:0007669"/>
    <property type="project" value="UniProtKB-KW"/>
</dbReference>
<dbReference type="GO" id="GO:0030897">
    <property type="term" value="C:HOPS complex"/>
    <property type="evidence" value="ECO:0007669"/>
    <property type="project" value="TreeGrafter"/>
</dbReference>
<comment type="caution">
    <text evidence="12">The sequence shown here is derived from an EMBL/GenBank/DDBJ whole genome shotgun (WGS) entry which is preliminary data.</text>
</comment>
<evidence type="ECO:0000256" key="4">
    <source>
        <dbReference type="ARBA" id="ARBA00022833"/>
    </source>
</evidence>
<dbReference type="InterPro" id="IPR013083">
    <property type="entry name" value="Znf_RING/FYVE/PHD"/>
</dbReference>
<dbReference type="InterPro" id="IPR058919">
    <property type="entry name" value="Pep3/Vps18_RING_C"/>
</dbReference>
<dbReference type="Gene3D" id="3.30.40.10">
    <property type="entry name" value="Zinc/RING finger domain, C3HC4 (zinc finger)"/>
    <property type="match status" value="1"/>
</dbReference>
<evidence type="ECO:0000256" key="9">
    <source>
        <dbReference type="SAM" id="MobiDB-lite"/>
    </source>
</evidence>
<dbReference type="Pfam" id="PF05131">
    <property type="entry name" value="Pep3_Vps18"/>
    <property type="match status" value="1"/>
</dbReference>
<feature type="domain" description="Pep3/Vps18 beta-propeller" evidence="10">
    <location>
        <begin position="88"/>
        <end position="507"/>
    </location>
</feature>
<dbReference type="GO" id="GO:0007033">
    <property type="term" value="P:vacuole organization"/>
    <property type="evidence" value="ECO:0007669"/>
    <property type="project" value="TreeGrafter"/>
</dbReference>
<dbReference type="PANTHER" id="PTHR23323:SF26">
    <property type="entry name" value="VACUOLAR PROTEIN SORTING-ASSOCIATED PROTEIN 18 HOMOLOG"/>
    <property type="match status" value="1"/>
</dbReference>
<organism evidence="12 13">
    <name type="scientific">Phakopsora pachyrhizi</name>
    <name type="common">Asian soybean rust disease fungus</name>
    <dbReference type="NCBI Taxonomy" id="170000"/>
    <lineage>
        <taxon>Eukaryota</taxon>
        <taxon>Fungi</taxon>
        <taxon>Dikarya</taxon>
        <taxon>Basidiomycota</taxon>
        <taxon>Pucciniomycotina</taxon>
        <taxon>Pucciniomycetes</taxon>
        <taxon>Pucciniales</taxon>
        <taxon>Phakopsoraceae</taxon>
        <taxon>Phakopsora</taxon>
    </lineage>
</organism>
<dbReference type="PROSITE" id="PS50236">
    <property type="entry name" value="CHCR"/>
    <property type="match status" value="1"/>
</dbReference>
<proteinExistence type="inferred from homology"/>
<evidence type="ECO:0000313" key="13">
    <source>
        <dbReference type="Proteomes" id="UP001153365"/>
    </source>
</evidence>
<dbReference type="Proteomes" id="UP001153365">
    <property type="component" value="Unassembled WGS sequence"/>
</dbReference>
<dbReference type="InterPro" id="IPR000547">
    <property type="entry name" value="Clathrin_H-chain/VPS_repeat"/>
</dbReference>
<evidence type="ECO:0000259" key="10">
    <source>
        <dbReference type="Pfam" id="PF05131"/>
    </source>
</evidence>
<feature type="compositionally biased region" description="Basic and acidic residues" evidence="9">
    <location>
        <begin position="1176"/>
        <end position="1187"/>
    </location>
</feature>
<reference evidence="12" key="1">
    <citation type="submission" date="2022-06" db="EMBL/GenBank/DDBJ databases">
        <authorList>
            <consortium name="SYNGENTA / RWTH Aachen University"/>
        </authorList>
    </citation>
    <scope>NUCLEOTIDE SEQUENCE</scope>
</reference>
<feature type="repeat" description="CHCR" evidence="7">
    <location>
        <begin position="743"/>
        <end position="905"/>
    </location>
</feature>